<proteinExistence type="predicted"/>
<evidence type="ECO:0000313" key="2">
    <source>
        <dbReference type="Proteomes" id="UP000265366"/>
    </source>
</evidence>
<organism evidence="1 2">
    <name type="scientific">Aurantiacibacter xanthus</name>
    <dbReference type="NCBI Taxonomy" id="1784712"/>
    <lineage>
        <taxon>Bacteria</taxon>
        <taxon>Pseudomonadati</taxon>
        <taxon>Pseudomonadota</taxon>
        <taxon>Alphaproteobacteria</taxon>
        <taxon>Sphingomonadales</taxon>
        <taxon>Erythrobacteraceae</taxon>
        <taxon>Aurantiacibacter</taxon>
    </lineage>
</organism>
<dbReference type="EMBL" id="QXFM01000114">
    <property type="protein sequence ID" value="RIV82972.1"/>
    <property type="molecule type" value="Genomic_DNA"/>
</dbReference>
<accession>A0A3A1P5Y9</accession>
<reference evidence="1 2" key="1">
    <citation type="submission" date="2018-08" db="EMBL/GenBank/DDBJ databases">
        <title>Erythrobacter zhengii sp.nov., a bacterium isolated from deep-sea sediment.</title>
        <authorList>
            <person name="Fang C."/>
            <person name="Wu Y.-H."/>
            <person name="Sun C."/>
            <person name="Wang H."/>
            <person name="Cheng H."/>
            <person name="Meng F.-X."/>
            <person name="Wang C.-S."/>
            <person name="Xu X.-W."/>
        </authorList>
    </citation>
    <scope>NUCLEOTIDE SEQUENCE [LARGE SCALE GENOMIC DNA]</scope>
    <source>
        <strain evidence="1 2">CCTCC AB 2015396</strain>
    </source>
</reference>
<dbReference type="Proteomes" id="UP000265366">
    <property type="component" value="Unassembled WGS sequence"/>
</dbReference>
<sequence>MSEQLSHDLIALLGDGAFIALVEAFGGTRVYIPVTPDADHEIAAAIGTDMAHRLGQRYAPAVLRIPLARAFRARHYRAKGLSNAQIARALGITESGVDKLFARMDDKPVKGSAQLSLDI</sequence>
<dbReference type="RefSeq" id="WP_119593483.1">
    <property type="nucleotide sequence ID" value="NZ_QXFM01000114.1"/>
</dbReference>
<comment type="caution">
    <text evidence="1">The sequence shown here is derived from an EMBL/GenBank/DDBJ whole genome shotgun (WGS) entry which is preliminary data.</text>
</comment>
<protein>
    <recommendedName>
        <fullName evidence="3">Mor transcription activator domain-containing protein</fullName>
    </recommendedName>
</protein>
<dbReference type="OrthoDB" id="7596672at2"/>
<keyword evidence="2" id="KW-1185">Reference proteome</keyword>
<gene>
    <name evidence="1" type="ORF">D2V17_14315</name>
</gene>
<evidence type="ECO:0008006" key="3">
    <source>
        <dbReference type="Google" id="ProtNLM"/>
    </source>
</evidence>
<evidence type="ECO:0000313" key="1">
    <source>
        <dbReference type="EMBL" id="RIV82972.1"/>
    </source>
</evidence>
<dbReference type="AlphaFoldDB" id="A0A3A1P5Y9"/>
<name>A0A3A1P5Y9_9SPHN</name>